<dbReference type="Proteomes" id="UP001489719">
    <property type="component" value="Unassembled WGS sequence"/>
</dbReference>
<sequence>PFWNEVSVGISRQLWLPLASIPPGEWKELGLISWGNCRTWDSGAEVNPEFQLPLDGLEEGDQDQPVLRARRYRLYPTTEEREILVRWIGAARWTFNECLRAIKDEGIPKSKKALRASLKMTGLKDTPYDIRNAKVN</sequence>
<comment type="caution">
    <text evidence="1">The sequence shown here is derived from an EMBL/GenBank/DDBJ whole genome shotgun (WGS) entry which is preliminary data.</text>
</comment>
<dbReference type="EMBL" id="MU970276">
    <property type="protein sequence ID" value="KAK9318883.1"/>
    <property type="molecule type" value="Genomic_DNA"/>
</dbReference>
<organism evidence="1 2">
    <name type="scientific">Lipomyces orientalis</name>
    <dbReference type="NCBI Taxonomy" id="1233043"/>
    <lineage>
        <taxon>Eukaryota</taxon>
        <taxon>Fungi</taxon>
        <taxon>Dikarya</taxon>
        <taxon>Ascomycota</taxon>
        <taxon>Saccharomycotina</taxon>
        <taxon>Lipomycetes</taxon>
        <taxon>Lipomycetales</taxon>
        <taxon>Lipomycetaceae</taxon>
        <taxon>Lipomyces</taxon>
    </lineage>
</organism>
<name>A0ACC3TCI2_9ASCO</name>
<keyword evidence="2" id="KW-1185">Reference proteome</keyword>
<evidence type="ECO:0000313" key="2">
    <source>
        <dbReference type="Proteomes" id="UP001489719"/>
    </source>
</evidence>
<gene>
    <name evidence="1" type="ORF">V1517DRAFT_334327</name>
</gene>
<evidence type="ECO:0000313" key="1">
    <source>
        <dbReference type="EMBL" id="KAK9318883.1"/>
    </source>
</evidence>
<proteinExistence type="predicted"/>
<accession>A0ACC3TCI2</accession>
<protein>
    <submittedName>
        <fullName evidence="1">Uncharacterized protein</fullName>
    </submittedName>
</protein>
<reference evidence="2" key="1">
    <citation type="journal article" date="2024" name="Front. Bioeng. Biotechnol.">
        <title>Genome-scale model development and genomic sequencing of the oleaginous clade Lipomyces.</title>
        <authorList>
            <person name="Czajka J.J."/>
            <person name="Han Y."/>
            <person name="Kim J."/>
            <person name="Mondo S.J."/>
            <person name="Hofstad B.A."/>
            <person name="Robles A."/>
            <person name="Haridas S."/>
            <person name="Riley R."/>
            <person name="LaButti K."/>
            <person name="Pangilinan J."/>
            <person name="Andreopoulos W."/>
            <person name="Lipzen A."/>
            <person name="Yan J."/>
            <person name="Wang M."/>
            <person name="Ng V."/>
            <person name="Grigoriev I.V."/>
            <person name="Spatafora J.W."/>
            <person name="Magnuson J.K."/>
            <person name="Baker S.E."/>
            <person name="Pomraning K.R."/>
        </authorList>
    </citation>
    <scope>NUCLEOTIDE SEQUENCE [LARGE SCALE GENOMIC DNA]</scope>
    <source>
        <strain evidence="2">CBS 10300</strain>
    </source>
</reference>
<feature type="non-terminal residue" evidence="1">
    <location>
        <position position="1"/>
    </location>
</feature>